<comment type="subcellular location">
    <subcellularLocation>
        <location evidence="1">Cell membrane</location>
        <topology evidence="1">Single-pass membrane protein</topology>
    </subcellularLocation>
    <subcellularLocation>
        <location evidence="7">Cell membrane</location>
        <topology evidence="7">Single-pass type II membrane protein</topology>
    </subcellularLocation>
</comment>
<dbReference type="EMBL" id="JADIMJ010000123">
    <property type="protein sequence ID" value="MBO8454630.1"/>
    <property type="molecule type" value="Genomic_DNA"/>
</dbReference>
<dbReference type="Pfam" id="PF02472">
    <property type="entry name" value="ExbD"/>
    <property type="match status" value="1"/>
</dbReference>
<dbReference type="GO" id="GO:0005886">
    <property type="term" value="C:plasma membrane"/>
    <property type="evidence" value="ECO:0007669"/>
    <property type="project" value="UniProtKB-SubCell"/>
</dbReference>
<organism evidence="8 9">
    <name type="scientific">Candidatus Cryptobacteroides gallistercoris</name>
    <dbReference type="NCBI Taxonomy" id="2840765"/>
    <lineage>
        <taxon>Bacteria</taxon>
        <taxon>Pseudomonadati</taxon>
        <taxon>Bacteroidota</taxon>
        <taxon>Bacteroidia</taxon>
        <taxon>Bacteroidales</taxon>
        <taxon>Candidatus Cryptobacteroides</taxon>
    </lineage>
</organism>
<keyword evidence="4 7" id="KW-0812">Transmembrane</keyword>
<dbReference type="GO" id="GO:0015031">
    <property type="term" value="P:protein transport"/>
    <property type="evidence" value="ECO:0007669"/>
    <property type="project" value="UniProtKB-KW"/>
</dbReference>
<sequence>MALKRTTKAEPNFSMSSMTDIVFLLLIFFLVTSTLVNPNALKLLLPKSTGQVSAKATVSVSIKHWHDGDTGTDTFTYHINGDQNPVPFRDIEDDLVELLQNEPDPTFSIYADETVPVREVVAVMNIAKRNHYKVIMATRPE</sequence>
<dbReference type="InterPro" id="IPR003400">
    <property type="entry name" value="ExbD"/>
</dbReference>
<keyword evidence="7" id="KW-0813">Transport</keyword>
<dbReference type="PANTHER" id="PTHR30558">
    <property type="entry name" value="EXBD MEMBRANE COMPONENT OF PMF-DRIVEN MACROMOLECULE IMPORT SYSTEM"/>
    <property type="match status" value="1"/>
</dbReference>
<keyword evidence="6" id="KW-0472">Membrane</keyword>
<dbReference type="AlphaFoldDB" id="A0A940IH58"/>
<accession>A0A940IH58</accession>
<evidence type="ECO:0000256" key="2">
    <source>
        <dbReference type="ARBA" id="ARBA00005811"/>
    </source>
</evidence>
<dbReference type="GO" id="GO:0022857">
    <property type="term" value="F:transmembrane transporter activity"/>
    <property type="evidence" value="ECO:0007669"/>
    <property type="project" value="InterPro"/>
</dbReference>
<evidence type="ECO:0000256" key="4">
    <source>
        <dbReference type="ARBA" id="ARBA00022692"/>
    </source>
</evidence>
<comment type="similarity">
    <text evidence="2 7">Belongs to the ExbD/TolR family.</text>
</comment>
<dbReference type="Proteomes" id="UP000771749">
    <property type="component" value="Unassembled WGS sequence"/>
</dbReference>
<proteinExistence type="inferred from homology"/>
<comment type="caution">
    <text evidence="8">The sequence shown here is derived from an EMBL/GenBank/DDBJ whole genome shotgun (WGS) entry which is preliminary data.</text>
</comment>
<evidence type="ECO:0000256" key="5">
    <source>
        <dbReference type="ARBA" id="ARBA00022989"/>
    </source>
</evidence>
<gene>
    <name evidence="8" type="ORF">IAC07_07915</name>
</gene>
<evidence type="ECO:0000256" key="3">
    <source>
        <dbReference type="ARBA" id="ARBA00022475"/>
    </source>
</evidence>
<evidence type="ECO:0000256" key="7">
    <source>
        <dbReference type="RuleBase" id="RU003879"/>
    </source>
</evidence>
<dbReference type="Gene3D" id="3.30.420.270">
    <property type="match status" value="1"/>
</dbReference>
<evidence type="ECO:0000256" key="6">
    <source>
        <dbReference type="ARBA" id="ARBA00023136"/>
    </source>
</evidence>
<reference evidence="8" key="2">
    <citation type="journal article" date="2021" name="PeerJ">
        <title>Extensive microbial diversity within the chicken gut microbiome revealed by metagenomics and culture.</title>
        <authorList>
            <person name="Gilroy R."/>
            <person name="Ravi A."/>
            <person name="Getino M."/>
            <person name="Pursley I."/>
            <person name="Horton D.L."/>
            <person name="Alikhan N.F."/>
            <person name="Baker D."/>
            <person name="Gharbi K."/>
            <person name="Hall N."/>
            <person name="Watson M."/>
            <person name="Adriaenssens E.M."/>
            <person name="Foster-Nyarko E."/>
            <person name="Jarju S."/>
            <person name="Secka A."/>
            <person name="Antonio M."/>
            <person name="Oren A."/>
            <person name="Chaudhuri R.R."/>
            <person name="La Ragione R."/>
            <person name="Hildebrand F."/>
            <person name="Pallen M.J."/>
        </authorList>
    </citation>
    <scope>NUCLEOTIDE SEQUENCE</scope>
    <source>
        <strain evidence="8">F1-3629</strain>
    </source>
</reference>
<keyword evidence="7" id="KW-0653">Protein transport</keyword>
<evidence type="ECO:0000313" key="8">
    <source>
        <dbReference type="EMBL" id="MBO8454630.1"/>
    </source>
</evidence>
<evidence type="ECO:0000313" key="9">
    <source>
        <dbReference type="Proteomes" id="UP000771749"/>
    </source>
</evidence>
<name>A0A940IH58_9BACT</name>
<reference evidence="8" key="1">
    <citation type="submission" date="2020-10" db="EMBL/GenBank/DDBJ databases">
        <authorList>
            <person name="Gilroy R."/>
        </authorList>
    </citation>
    <scope>NUCLEOTIDE SEQUENCE</scope>
    <source>
        <strain evidence="8">F1-3629</strain>
    </source>
</reference>
<keyword evidence="5" id="KW-1133">Transmembrane helix</keyword>
<evidence type="ECO:0000256" key="1">
    <source>
        <dbReference type="ARBA" id="ARBA00004162"/>
    </source>
</evidence>
<protein>
    <submittedName>
        <fullName evidence="8">Biopolymer transporter ExbD</fullName>
    </submittedName>
</protein>
<keyword evidence="3" id="KW-1003">Cell membrane</keyword>